<name>M0ZMA0_SOLTU</name>
<accession>M0ZMA0</accession>
<evidence type="ECO:0000313" key="2">
    <source>
        <dbReference type="Proteomes" id="UP000011115"/>
    </source>
</evidence>
<protein>
    <submittedName>
        <fullName evidence="1">Uncharacterized protein</fullName>
    </submittedName>
</protein>
<dbReference type="PaxDb" id="4113-PGSC0003DMT400003753"/>
<reference evidence="1" key="2">
    <citation type="submission" date="2015-06" db="UniProtKB">
        <authorList>
            <consortium name="EnsemblPlants"/>
        </authorList>
    </citation>
    <scope>IDENTIFICATION</scope>
    <source>
        <strain evidence="1">DM1-3 516 R44</strain>
    </source>
</reference>
<proteinExistence type="predicted"/>
<dbReference type="AlphaFoldDB" id="M0ZMA0"/>
<sequence length="59" mass="6889">MSRLVKGFQSGLSRSWITPKSKHDHTIWGLKLKFFHMVLEITFVSLSLHPNQVTHARRC</sequence>
<evidence type="ECO:0000313" key="1">
    <source>
        <dbReference type="EnsemblPlants" id="PGSC0003DMT400003753"/>
    </source>
</evidence>
<dbReference type="EnsemblPlants" id="PGSC0003DMT400003753">
    <property type="protein sequence ID" value="PGSC0003DMT400003753"/>
    <property type="gene ID" value="PGSC0003DMG400001480"/>
</dbReference>
<organism evidence="1 2">
    <name type="scientific">Solanum tuberosum</name>
    <name type="common">Potato</name>
    <dbReference type="NCBI Taxonomy" id="4113"/>
    <lineage>
        <taxon>Eukaryota</taxon>
        <taxon>Viridiplantae</taxon>
        <taxon>Streptophyta</taxon>
        <taxon>Embryophyta</taxon>
        <taxon>Tracheophyta</taxon>
        <taxon>Spermatophyta</taxon>
        <taxon>Magnoliopsida</taxon>
        <taxon>eudicotyledons</taxon>
        <taxon>Gunneridae</taxon>
        <taxon>Pentapetalae</taxon>
        <taxon>asterids</taxon>
        <taxon>lamiids</taxon>
        <taxon>Solanales</taxon>
        <taxon>Solanaceae</taxon>
        <taxon>Solanoideae</taxon>
        <taxon>Solaneae</taxon>
        <taxon>Solanum</taxon>
    </lineage>
</organism>
<dbReference type="HOGENOM" id="CLU_2965490_0_0_1"/>
<dbReference type="InParanoid" id="M0ZMA0"/>
<keyword evidence="2" id="KW-1185">Reference proteome</keyword>
<dbReference type="Proteomes" id="UP000011115">
    <property type="component" value="Unassembled WGS sequence"/>
</dbReference>
<dbReference type="Gramene" id="PGSC0003DMT400003753">
    <property type="protein sequence ID" value="PGSC0003DMT400003753"/>
    <property type="gene ID" value="PGSC0003DMG400001480"/>
</dbReference>
<reference evidence="2" key="1">
    <citation type="journal article" date="2011" name="Nature">
        <title>Genome sequence and analysis of the tuber crop potato.</title>
        <authorList>
            <consortium name="The Potato Genome Sequencing Consortium"/>
        </authorList>
    </citation>
    <scope>NUCLEOTIDE SEQUENCE [LARGE SCALE GENOMIC DNA]</scope>
    <source>
        <strain evidence="2">cv. DM1-3 516 R44</strain>
    </source>
</reference>